<evidence type="ECO:0000313" key="5">
    <source>
        <dbReference type="EMBL" id="CAK0814652.1"/>
    </source>
</evidence>
<evidence type="ECO:0000256" key="1">
    <source>
        <dbReference type="ARBA" id="ARBA00009743"/>
    </source>
</evidence>
<comment type="similarity">
    <text evidence="1 4">Belongs to the glycosyl hydrolase 27 family.</text>
</comment>
<proteinExistence type="inferred from homology"/>
<comment type="catalytic activity">
    <reaction evidence="4">
        <text>Hydrolysis of terminal, non-reducing alpha-D-galactose residues in alpha-D-galactosides, including galactose oligosaccharides, galactomannans and galactolipids.</text>
        <dbReference type="EC" id="3.2.1.22"/>
    </reaction>
</comment>
<evidence type="ECO:0000256" key="4">
    <source>
        <dbReference type="RuleBase" id="RU361168"/>
    </source>
</evidence>
<protein>
    <recommendedName>
        <fullName evidence="4">Alpha-galactosidase</fullName>
        <ecNumber evidence="4">3.2.1.22</ecNumber>
    </recommendedName>
    <alternativeName>
        <fullName evidence="4">Melibiase</fullName>
    </alternativeName>
</protein>
<gene>
    <name evidence="5" type="ORF">PCOR1329_LOCUS18196</name>
</gene>
<dbReference type="EC" id="3.2.1.22" evidence="4"/>
<keyword evidence="3 4" id="KW-0326">Glycosidase</keyword>
<dbReference type="PANTHER" id="PTHR11452:SF33">
    <property type="entry name" value="ALPHA-GALACTOSIDASE 2"/>
    <property type="match status" value="1"/>
</dbReference>
<dbReference type="InterPro" id="IPR002241">
    <property type="entry name" value="Glyco_hydro_27"/>
</dbReference>
<dbReference type="SUPFAM" id="SSF51445">
    <property type="entry name" value="(Trans)glycosidases"/>
    <property type="match status" value="1"/>
</dbReference>
<dbReference type="Gene3D" id="3.20.20.70">
    <property type="entry name" value="Aldolase class I"/>
    <property type="match status" value="1"/>
</dbReference>
<keyword evidence="4" id="KW-1015">Disulfide bond</keyword>
<dbReference type="PANTHER" id="PTHR11452">
    <property type="entry name" value="ALPHA-GALACTOSIDASE/ALPHA-N-ACETYLGALACTOSAMINIDASE"/>
    <property type="match status" value="1"/>
</dbReference>
<dbReference type="PRINTS" id="PR00740">
    <property type="entry name" value="GLHYDRLASE27"/>
</dbReference>
<reference evidence="5" key="1">
    <citation type="submission" date="2023-10" db="EMBL/GenBank/DDBJ databases">
        <authorList>
            <person name="Chen Y."/>
            <person name="Shah S."/>
            <person name="Dougan E. K."/>
            <person name="Thang M."/>
            <person name="Chan C."/>
        </authorList>
    </citation>
    <scope>NUCLEOTIDE SEQUENCE [LARGE SCALE GENOMIC DNA]</scope>
</reference>
<comment type="caution">
    <text evidence="5">The sequence shown here is derived from an EMBL/GenBank/DDBJ whole genome shotgun (WGS) entry which is preliminary data.</text>
</comment>
<dbReference type="InterPro" id="IPR013785">
    <property type="entry name" value="Aldolase_TIM"/>
</dbReference>
<dbReference type="Pfam" id="PF16499">
    <property type="entry name" value="Melibiase_2"/>
    <property type="match status" value="1"/>
</dbReference>
<dbReference type="EMBL" id="CAUYUJ010005700">
    <property type="protein sequence ID" value="CAK0814652.1"/>
    <property type="molecule type" value="Genomic_DNA"/>
</dbReference>
<keyword evidence="6" id="KW-1185">Reference proteome</keyword>
<evidence type="ECO:0000256" key="3">
    <source>
        <dbReference type="ARBA" id="ARBA00023295"/>
    </source>
</evidence>
<name>A0ABN9RB33_9DINO</name>
<sequence length="267" mass="29529">VRRILERQMAALTAKRVHDGVPTSLLDLGYNDLGLDDCWQVCDAKGNLFHDPDTGMAIINTELFPDMKGMVQTGHARGLKVGFYSNNCFCKEVGQPTHYAEDANLTIGLDFDSVKIDSCGNQRDMTEFGGRTMMVENCGNGPPGSEPKFDAVPSPAWVEMLNDTCPFSFYRVSNDIAPQFLSTMFNLNRLVPYLGAAPLSRPGCWAYPDMLEVGVRLSEAEARTHFAAWCVTSSPLILGFDLADAQQLDAVWPIIANREALRQQRRG</sequence>
<keyword evidence="2 4" id="KW-0378">Hydrolase</keyword>
<evidence type="ECO:0000313" key="6">
    <source>
        <dbReference type="Proteomes" id="UP001189429"/>
    </source>
</evidence>
<dbReference type="InterPro" id="IPR017853">
    <property type="entry name" value="GH"/>
</dbReference>
<accession>A0ABN9RB33</accession>
<dbReference type="Proteomes" id="UP001189429">
    <property type="component" value="Unassembled WGS sequence"/>
</dbReference>
<organism evidence="5 6">
    <name type="scientific">Prorocentrum cordatum</name>
    <dbReference type="NCBI Taxonomy" id="2364126"/>
    <lineage>
        <taxon>Eukaryota</taxon>
        <taxon>Sar</taxon>
        <taxon>Alveolata</taxon>
        <taxon>Dinophyceae</taxon>
        <taxon>Prorocentrales</taxon>
        <taxon>Prorocentraceae</taxon>
        <taxon>Prorocentrum</taxon>
    </lineage>
</organism>
<feature type="non-terminal residue" evidence="5">
    <location>
        <position position="1"/>
    </location>
</feature>
<evidence type="ECO:0000256" key="2">
    <source>
        <dbReference type="ARBA" id="ARBA00022801"/>
    </source>
</evidence>